<organism evidence="1 2">
    <name type="scientific">Halalkalicoccus jeotgali (strain DSM 18796 / CECT 7217 / JCM 14584 / KCTC 4019 / B3)</name>
    <dbReference type="NCBI Taxonomy" id="795797"/>
    <lineage>
        <taxon>Archaea</taxon>
        <taxon>Methanobacteriati</taxon>
        <taxon>Methanobacteriota</taxon>
        <taxon>Stenosarchaea group</taxon>
        <taxon>Halobacteria</taxon>
        <taxon>Halobacteriales</taxon>
        <taxon>Halococcaceae</taxon>
        <taxon>Halalkalicoccus</taxon>
    </lineage>
</organism>
<dbReference type="Gene3D" id="3.30.420.40">
    <property type="match status" value="1"/>
</dbReference>
<dbReference type="InterPro" id="IPR009377">
    <property type="entry name" value="EutA"/>
</dbReference>
<reference evidence="1 2" key="1">
    <citation type="journal article" date="2010" name="J. Bacteriol.">
        <title>Complete genome sequence of Halalkalicoccus jeotgali B3(T), an extremely halophilic archaeon.</title>
        <authorList>
            <person name="Roh S.W."/>
            <person name="Nam Y.D."/>
            <person name="Nam S.H."/>
            <person name="Choi S.H."/>
            <person name="Park H.S."/>
            <person name="Bae J.W."/>
        </authorList>
    </citation>
    <scope>NUCLEOTIDE SEQUENCE [LARGE SCALE GENOMIC DNA]</scope>
    <source>
        <strain evidence="2">DSM 18796 / CECT 7217 / JCM 14584 / KCTC 4019 / B3</strain>
        <plasmid evidence="2">1</plasmid>
    </source>
</reference>
<protein>
    <submittedName>
        <fullName evidence="1">Reactivating factor for ethanolamine ammonia lyase</fullName>
    </submittedName>
</protein>
<name>D8JBD6_HALJB</name>
<dbReference type="PIRSF" id="PIRSF012293">
    <property type="entry name" value="EutA"/>
    <property type="match status" value="1"/>
</dbReference>
<accession>D8JBD6</accession>
<dbReference type="AlphaFoldDB" id="D8JBD6"/>
<keyword evidence="1" id="KW-0614">Plasmid</keyword>
<dbReference type="SUPFAM" id="SSF53067">
    <property type="entry name" value="Actin-like ATPase domain"/>
    <property type="match status" value="1"/>
</dbReference>
<gene>
    <name evidence="1" type="primary">eutA</name>
    <name evidence="1" type="ordered locus">HacjB3_16156</name>
</gene>
<dbReference type="eggNOG" id="arCOG13696">
    <property type="taxonomic scope" value="Archaea"/>
</dbReference>
<dbReference type="EMBL" id="CP002063">
    <property type="protein sequence ID" value="ADJ16589.1"/>
    <property type="molecule type" value="Genomic_DNA"/>
</dbReference>
<sequence length="491" mass="51317">MIAGGSMADGDAPTLTSVGIDIGTTTTQVVVSELTIGGAALGDLGVEIVDTRIVYRGEIHETPLLDQRTLDVEAISELVASELACADCPIESIDSGAVIVTGESSYKENAEELVTRIADDTGDFVVAAAGPELEAILAGRGSGAAARAVATGRALLNVDIGGGTTNMCLFDGEDAVETRCLDIGGRLLRFDDDGLLTHISEPAARLLADANLTISIGTRPADDQLSEIATTMAEAIVDTIDGNPISPMTESVTIGSSDYMDHDVDEITFSGGVGRLLADPADRVGESPFEFGDLGVILATTLKERIERRSFRVIVPDEDIRATVIGAGTKATSFSGTTTDIDASLLPVKNLPVIEGPVVDAEQTLDAITDRLAACVTHGTQVYEIADGAPFVLYLPSISPLSYERIATLAEALAQVYSRPLNGQPCIILARQNCAKALGQRLETAIETSIPHVLIDEVVVTEGEYLDIGEPVSAGGPVPVIIKSLAFNQRS</sequence>
<geneLocation type="plasmid" evidence="1 2">
    <name>1</name>
</geneLocation>
<dbReference type="KEGG" id="hje:HacjB3_16156"/>
<dbReference type="Proteomes" id="UP000000390">
    <property type="component" value="Plasmid 1"/>
</dbReference>
<dbReference type="Pfam" id="PF06277">
    <property type="entry name" value="EutA"/>
    <property type="match status" value="1"/>
</dbReference>
<dbReference type="PATRIC" id="fig|795797.18.peg.3198"/>
<dbReference type="HOGENOM" id="CLU_046255_0_0_2"/>
<evidence type="ECO:0000313" key="2">
    <source>
        <dbReference type="Proteomes" id="UP000000390"/>
    </source>
</evidence>
<dbReference type="PANTHER" id="PTHR32432">
    <property type="entry name" value="CELL DIVISION PROTEIN FTSA-RELATED"/>
    <property type="match status" value="1"/>
</dbReference>
<dbReference type="GO" id="GO:0016829">
    <property type="term" value="F:lyase activity"/>
    <property type="evidence" value="ECO:0007669"/>
    <property type="project" value="UniProtKB-KW"/>
</dbReference>
<dbReference type="InterPro" id="IPR043129">
    <property type="entry name" value="ATPase_NBD"/>
</dbReference>
<keyword evidence="1" id="KW-0456">Lyase</keyword>
<proteinExistence type="predicted"/>
<evidence type="ECO:0000313" key="1">
    <source>
        <dbReference type="EMBL" id="ADJ16589.1"/>
    </source>
</evidence>
<dbReference type="InterPro" id="IPR050696">
    <property type="entry name" value="FtsA/MreB"/>
</dbReference>
<dbReference type="PANTHER" id="PTHR32432:SF13">
    <property type="entry name" value="ETHANOLAMINE AMMONIA-LYASE REACTIVASE EUTA"/>
    <property type="match status" value="1"/>
</dbReference>